<dbReference type="InParanoid" id="A0A3N4KI28"/>
<feature type="transmembrane region" description="Helical" evidence="7">
    <location>
        <begin position="628"/>
        <end position="645"/>
    </location>
</feature>
<proteinExistence type="inferred from homology"/>
<evidence type="ECO:0000256" key="3">
    <source>
        <dbReference type="ARBA" id="ARBA00022448"/>
    </source>
</evidence>
<feature type="domain" description="CSC1/OSCA1-like 7TM region" evidence="8">
    <location>
        <begin position="415"/>
        <end position="685"/>
    </location>
</feature>
<gene>
    <name evidence="12" type="ORF">P167DRAFT_576375</name>
</gene>
<keyword evidence="6 7" id="KW-0472">Membrane</keyword>
<dbReference type="InterPro" id="IPR003864">
    <property type="entry name" value="CSC1/OSCA1-like_7TM"/>
</dbReference>
<dbReference type="Pfam" id="PF13967">
    <property type="entry name" value="RSN1_TM"/>
    <property type="match status" value="1"/>
</dbReference>
<dbReference type="EMBL" id="ML119144">
    <property type="protein sequence ID" value="RPB10216.1"/>
    <property type="molecule type" value="Genomic_DNA"/>
</dbReference>
<keyword evidence="5 7" id="KW-1133">Transmembrane helix</keyword>
<evidence type="ECO:0000256" key="5">
    <source>
        <dbReference type="ARBA" id="ARBA00022989"/>
    </source>
</evidence>
<dbReference type="GO" id="GO:0005886">
    <property type="term" value="C:plasma membrane"/>
    <property type="evidence" value="ECO:0007669"/>
    <property type="project" value="TreeGrafter"/>
</dbReference>
<dbReference type="STRING" id="1392247.A0A3N4KI28"/>
<feature type="transmembrane region" description="Helical" evidence="7">
    <location>
        <begin position="123"/>
        <end position="141"/>
    </location>
</feature>
<dbReference type="Pfam" id="PF12621">
    <property type="entry name" value="PHM7_ext"/>
    <property type="match status" value="1"/>
</dbReference>
<dbReference type="OrthoDB" id="1076608at2759"/>
<dbReference type="Proteomes" id="UP000277580">
    <property type="component" value="Unassembled WGS sequence"/>
</dbReference>
<sequence>MVDESDDQNIASARGVSTAAFLSTLVVNLVIFAILTTIFTVLRRYNRRIYAPRTYISTVEPWRRLKTTDDDGDGFVDEVEDVKGFAGLLGWILSAWKIKDETVLRTNGLDGYFFLRYLKKAQTICFVGCCLTFPILLPLNGTGGGGQTGLDILSFSNIDTKDASIRNRLYAHVFVGYIFFGFVLFTVYRELVFYTTLRQAYMLSPQYATRISARTVLITTIPKKYLTETALKRVFDNVKRIWINTDTKELEDLVEERDKTILKLEAAEVKLIRLADAARRRGALGHDSPQEDGEVEGESGSIAARWLDRKDRPSHRLTPLFGEKVDTIDWCRGRLAELNPKIEELQAVQKNGDGKKMNSAFIEFTSQSAAQIALQTLAHNKPLHMAPRYIGITPEEVIWTNLRLLWWERLVKGATVTAAVSALVLFWSIPVAFVGLISNVTYLADTVPFLAWLTDLPKPVLGLITGLLPVVLLAVLMALLPIVLRILAKISGEPSVSFIELKVQNMYFAFQVIQVFLVTTLTSGASSAASSIYKNPMSATDLLASNLPKASNFYISFMILQGLAISSGALLQIAGLVLYKVLGMLLDGTPRKQWNRWSSLSGLGWGTVFPIYTNIAVIAITYSMIAPLVLGFAVVGLGLLHYAYRYNLLFVYNVNIDTKGLVYPRALYQTLTGVYLAQICLIGLFGVSESPGPAVLQVAFLIFTILFQLSLSSAMEPLLRFLPKNLEREEESLLSIENGDNIGVEEEDVTPVASKADGDNVKKTVHPPLEGVAPAASGGMIAKFFHPETYENYAVMRKLIPQDFPEASYTANEEQEAYMNPAIVARPQAIWIPRDEGGVSRQEAAHTGSVVDISDEGAIIDEKSKVVWIEGEMPPDWHPGPVY</sequence>
<feature type="transmembrane region" description="Helical" evidence="7">
    <location>
        <begin position="553"/>
        <end position="579"/>
    </location>
</feature>
<evidence type="ECO:0000259" key="8">
    <source>
        <dbReference type="Pfam" id="PF02714"/>
    </source>
</evidence>
<feature type="domain" description="CSC1/OSCA1-like cytosolic" evidence="11">
    <location>
        <begin position="213"/>
        <end position="401"/>
    </location>
</feature>
<evidence type="ECO:0000256" key="2">
    <source>
        <dbReference type="ARBA" id="ARBA00007779"/>
    </source>
</evidence>
<accession>A0A3N4KI28</accession>
<evidence type="ECO:0000259" key="9">
    <source>
        <dbReference type="Pfam" id="PF12621"/>
    </source>
</evidence>
<protein>
    <submittedName>
        <fullName evidence="12">DUF221-domain-containing protein</fullName>
    </submittedName>
</protein>
<evidence type="ECO:0000256" key="4">
    <source>
        <dbReference type="ARBA" id="ARBA00022692"/>
    </source>
</evidence>
<dbReference type="InterPro" id="IPR045122">
    <property type="entry name" value="Csc1-like"/>
</dbReference>
<dbReference type="GO" id="GO:0005227">
    <property type="term" value="F:calcium-activated cation channel activity"/>
    <property type="evidence" value="ECO:0007669"/>
    <property type="project" value="InterPro"/>
</dbReference>
<keyword evidence="4 7" id="KW-0812">Transmembrane</keyword>
<dbReference type="InterPro" id="IPR027815">
    <property type="entry name" value="CSC1/OSCA1-like_cyt"/>
</dbReference>
<feature type="transmembrane region" description="Helical" evidence="7">
    <location>
        <begin position="460"/>
        <end position="487"/>
    </location>
</feature>
<feature type="transmembrane region" description="Helical" evidence="7">
    <location>
        <begin position="666"/>
        <end position="688"/>
    </location>
</feature>
<dbReference type="Pfam" id="PF14703">
    <property type="entry name" value="PHM7_cyt"/>
    <property type="match status" value="1"/>
</dbReference>
<feature type="domain" description="10TM putative phosphate transporter extracellular tail" evidence="9">
    <location>
        <begin position="784"/>
        <end position="876"/>
    </location>
</feature>
<comment type="subcellular location">
    <subcellularLocation>
        <location evidence="1">Membrane</location>
        <topology evidence="1">Multi-pass membrane protein</topology>
    </subcellularLocation>
</comment>
<evidence type="ECO:0000313" key="13">
    <source>
        <dbReference type="Proteomes" id="UP000277580"/>
    </source>
</evidence>
<evidence type="ECO:0000259" key="10">
    <source>
        <dbReference type="Pfam" id="PF13967"/>
    </source>
</evidence>
<feature type="transmembrane region" description="Helical" evidence="7">
    <location>
        <begin position="20"/>
        <end position="42"/>
    </location>
</feature>
<feature type="transmembrane region" description="Helical" evidence="7">
    <location>
        <begin position="413"/>
        <end position="440"/>
    </location>
</feature>
<dbReference type="InterPro" id="IPR022257">
    <property type="entry name" value="PHM7_ext"/>
</dbReference>
<dbReference type="Pfam" id="PF02714">
    <property type="entry name" value="RSN1_7TM"/>
    <property type="match status" value="1"/>
</dbReference>
<keyword evidence="3" id="KW-0813">Transport</keyword>
<feature type="transmembrane region" description="Helical" evidence="7">
    <location>
        <begin position="169"/>
        <end position="188"/>
    </location>
</feature>
<feature type="transmembrane region" description="Helical" evidence="7">
    <location>
        <begin position="508"/>
        <end position="533"/>
    </location>
</feature>
<name>A0A3N4KI28_9PEZI</name>
<comment type="similarity">
    <text evidence="2">Belongs to the CSC1 (TC 1.A.17) family.</text>
</comment>
<organism evidence="12 13">
    <name type="scientific">Morchella conica CCBAS932</name>
    <dbReference type="NCBI Taxonomy" id="1392247"/>
    <lineage>
        <taxon>Eukaryota</taxon>
        <taxon>Fungi</taxon>
        <taxon>Dikarya</taxon>
        <taxon>Ascomycota</taxon>
        <taxon>Pezizomycotina</taxon>
        <taxon>Pezizomycetes</taxon>
        <taxon>Pezizales</taxon>
        <taxon>Morchellaceae</taxon>
        <taxon>Morchella</taxon>
    </lineage>
</organism>
<dbReference type="InterPro" id="IPR032880">
    <property type="entry name" value="CSC1/OSCA1-like_N"/>
</dbReference>
<dbReference type="CDD" id="cd00590">
    <property type="entry name" value="RRM_SF"/>
    <property type="match status" value="1"/>
</dbReference>
<evidence type="ECO:0000256" key="7">
    <source>
        <dbReference type="SAM" id="Phobius"/>
    </source>
</evidence>
<dbReference type="PANTHER" id="PTHR13018">
    <property type="entry name" value="PROBABLE MEMBRANE PROTEIN DUF221-RELATED"/>
    <property type="match status" value="1"/>
</dbReference>
<reference evidence="12 13" key="1">
    <citation type="journal article" date="2018" name="Nat. Ecol. Evol.">
        <title>Pezizomycetes genomes reveal the molecular basis of ectomycorrhizal truffle lifestyle.</title>
        <authorList>
            <person name="Murat C."/>
            <person name="Payen T."/>
            <person name="Noel B."/>
            <person name="Kuo A."/>
            <person name="Morin E."/>
            <person name="Chen J."/>
            <person name="Kohler A."/>
            <person name="Krizsan K."/>
            <person name="Balestrini R."/>
            <person name="Da Silva C."/>
            <person name="Montanini B."/>
            <person name="Hainaut M."/>
            <person name="Levati E."/>
            <person name="Barry K.W."/>
            <person name="Belfiori B."/>
            <person name="Cichocki N."/>
            <person name="Clum A."/>
            <person name="Dockter R.B."/>
            <person name="Fauchery L."/>
            <person name="Guy J."/>
            <person name="Iotti M."/>
            <person name="Le Tacon F."/>
            <person name="Lindquist E.A."/>
            <person name="Lipzen A."/>
            <person name="Malagnac F."/>
            <person name="Mello A."/>
            <person name="Molinier V."/>
            <person name="Miyauchi S."/>
            <person name="Poulain J."/>
            <person name="Riccioni C."/>
            <person name="Rubini A."/>
            <person name="Sitrit Y."/>
            <person name="Splivallo R."/>
            <person name="Traeger S."/>
            <person name="Wang M."/>
            <person name="Zifcakova L."/>
            <person name="Wipf D."/>
            <person name="Zambonelli A."/>
            <person name="Paolocci F."/>
            <person name="Nowrousian M."/>
            <person name="Ottonello S."/>
            <person name="Baldrian P."/>
            <person name="Spatafora J.W."/>
            <person name="Henrissat B."/>
            <person name="Nagy L.G."/>
            <person name="Aury J.M."/>
            <person name="Wincker P."/>
            <person name="Grigoriev I.V."/>
            <person name="Bonfante P."/>
            <person name="Martin F.M."/>
        </authorList>
    </citation>
    <scope>NUCLEOTIDE SEQUENCE [LARGE SCALE GENOMIC DNA]</scope>
    <source>
        <strain evidence="12 13">CCBAS932</strain>
    </source>
</reference>
<evidence type="ECO:0000256" key="1">
    <source>
        <dbReference type="ARBA" id="ARBA00004141"/>
    </source>
</evidence>
<evidence type="ECO:0000259" key="11">
    <source>
        <dbReference type="Pfam" id="PF14703"/>
    </source>
</evidence>
<evidence type="ECO:0000313" key="12">
    <source>
        <dbReference type="EMBL" id="RPB10216.1"/>
    </source>
</evidence>
<dbReference type="FunCoup" id="A0A3N4KI28">
    <property type="interactions" value="151"/>
</dbReference>
<dbReference type="AlphaFoldDB" id="A0A3N4KI28"/>
<feature type="domain" description="CSC1/OSCA1-like N-terminal transmembrane" evidence="10">
    <location>
        <begin position="20"/>
        <end position="190"/>
    </location>
</feature>
<evidence type="ECO:0000256" key="6">
    <source>
        <dbReference type="ARBA" id="ARBA00023136"/>
    </source>
</evidence>
<feature type="transmembrane region" description="Helical" evidence="7">
    <location>
        <begin position="600"/>
        <end position="622"/>
    </location>
</feature>
<feature type="transmembrane region" description="Helical" evidence="7">
    <location>
        <begin position="694"/>
        <end position="714"/>
    </location>
</feature>
<dbReference type="PANTHER" id="PTHR13018:SF26">
    <property type="entry name" value="DOMAIN PROTEIN, PUTATIVE (AFU_ORTHOLOGUE AFUA_5G10920)-RELATED"/>
    <property type="match status" value="1"/>
</dbReference>
<keyword evidence="13" id="KW-1185">Reference proteome</keyword>